<dbReference type="Proteomes" id="UP000011550">
    <property type="component" value="Unassembled WGS sequence"/>
</dbReference>
<organism evidence="2 3">
    <name type="scientific">Haloferax mucosum ATCC BAA-1512</name>
    <dbReference type="NCBI Taxonomy" id="662479"/>
    <lineage>
        <taxon>Archaea</taxon>
        <taxon>Methanobacteriati</taxon>
        <taxon>Methanobacteriota</taxon>
        <taxon>Stenosarchaea group</taxon>
        <taxon>Halobacteria</taxon>
        <taxon>Halobacteriales</taxon>
        <taxon>Haloferacaceae</taxon>
        <taxon>Haloferax</taxon>
    </lineage>
</organism>
<protein>
    <submittedName>
        <fullName evidence="2">Uncharacterized protein</fullName>
    </submittedName>
</protein>
<keyword evidence="3" id="KW-1185">Reference proteome</keyword>
<dbReference type="EMBL" id="AOLN01000006">
    <property type="protein sequence ID" value="ELZ97058.1"/>
    <property type="molecule type" value="Genomic_DNA"/>
</dbReference>
<feature type="transmembrane region" description="Helical" evidence="1">
    <location>
        <begin position="36"/>
        <end position="57"/>
    </location>
</feature>
<dbReference type="OrthoDB" id="350123at2157"/>
<keyword evidence="1" id="KW-0472">Membrane</keyword>
<keyword evidence="1" id="KW-0812">Transmembrane</keyword>
<proteinExistence type="predicted"/>
<reference evidence="2 3" key="1">
    <citation type="journal article" date="2014" name="PLoS Genet.">
        <title>Phylogenetically driven sequencing of extremely halophilic archaea reveals strategies for static and dynamic osmo-response.</title>
        <authorList>
            <person name="Becker E.A."/>
            <person name="Seitzer P.M."/>
            <person name="Tritt A."/>
            <person name="Larsen D."/>
            <person name="Krusor M."/>
            <person name="Yao A.I."/>
            <person name="Wu D."/>
            <person name="Madern D."/>
            <person name="Eisen J.A."/>
            <person name="Darling A.E."/>
            <person name="Facciotti M.T."/>
        </authorList>
    </citation>
    <scope>NUCLEOTIDE SEQUENCE [LARGE SCALE GENOMIC DNA]</scope>
    <source>
        <strain evidence="2 3">ATCC BAA-1512</strain>
    </source>
</reference>
<evidence type="ECO:0000256" key="1">
    <source>
        <dbReference type="SAM" id="Phobius"/>
    </source>
</evidence>
<dbReference type="AlphaFoldDB" id="M0IMJ2"/>
<accession>M0IMJ2</accession>
<evidence type="ECO:0000313" key="3">
    <source>
        <dbReference type="Proteomes" id="UP000011550"/>
    </source>
</evidence>
<name>M0IMJ2_9EURY</name>
<evidence type="ECO:0000313" key="2">
    <source>
        <dbReference type="EMBL" id="ELZ97058.1"/>
    </source>
</evidence>
<keyword evidence="1" id="KW-1133">Transmembrane helix</keyword>
<gene>
    <name evidence="2" type="ORF">C440_04753</name>
</gene>
<feature type="transmembrane region" description="Helical" evidence="1">
    <location>
        <begin position="77"/>
        <end position="98"/>
    </location>
</feature>
<feature type="transmembrane region" description="Helical" evidence="1">
    <location>
        <begin position="104"/>
        <end position="123"/>
    </location>
</feature>
<dbReference type="RefSeq" id="WP_008318730.1">
    <property type="nucleotide sequence ID" value="NZ_AOLN01000006.1"/>
</dbReference>
<comment type="caution">
    <text evidence="2">The sequence shown here is derived from an EMBL/GenBank/DDBJ whole genome shotgun (WGS) entry which is preliminary data.</text>
</comment>
<sequence length="126" mass="13377">MEKRTQKAVAFLVISGSMSFMRVVPAVESAANAPAIAWVPEVTVGLLWMVSGIFAALGELTSSGIDHCDSNQSPSYVWGFVSLLVAILIVGLAFGYLTGDFSRFGVELLGPIGGLVVLTYFAIRPH</sequence>